<evidence type="ECO:0000256" key="13">
    <source>
        <dbReference type="SAM" id="Phobius"/>
    </source>
</evidence>
<evidence type="ECO:0000256" key="10">
    <source>
        <dbReference type="ARBA" id="ARBA00023136"/>
    </source>
</evidence>
<keyword evidence="7" id="KW-0769">Symport</keyword>
<feature type="transmembrane region" description="Helical" evidence="13">
    <location>
        <begin position="380"/>
        <end position="402"/>
    </location>
</feature>
<evidence type="ECO:0000256" key="3">
    <source>
        <dbReference type="ARBA" id="ARBA00005590"/>
    </source>
</evidence>
<comment type="caution">
    <text evidence="15">The sequence shown here is derived from an EMBL/GenBank/DDBJ whole genome shotgun (WGS) entry which is preliminary data.</text>
</comment>
<evidence type="ECO:0000256" key="5">
    <source>
        <dbReference type="ARBA" id="ARBA00022475"/>
    </source>
</evidence>
<comment type="function">
    <text evidence="12">Carrier protein involved in proton-driven auxin influx. Mediates the formation of auxin gradient from developing leaves (site of auxin biosynthesis) to tips by contributing to the loading of auxin in vascular tissues and facilitating acropetal (base to tip) auxin transport within inner tissues of the root apex, and basipetal (tip to base) auxin transport within outer tissues of the root apex. May be involved in lateral roots and nodules formation.</text>
</comment>
<evidence type="ECO:0000256" key="12">
    <source>
        <dbReference type="ARBA" id="ARBA00045588"/>
    </source>
</evidence>
<feature type="domain" description="Amino acid transporter transmembrane" evidence="14">
    <location>
        <begin position="36"/>
        <end position="431"/>
    </location>
</feature>
<feature type="transmembrane region" description="Helical" evidence="13">
    <location>
        <begin position="354"/>
        <end position="374"/>
    </location>
</feature>
<dbReference type="EMBL" id="JASCZI010151070">
    <property type="protein sequence ID" value="MED6168672.1"/>
    <property type="molecule type" value="Genomic_DNA"/>
</dbReference>
<proteinExistence type="inferred from homology"/>
<gene>
    <name evidence="15" type="primary">LHT1_2</name>
    <name evidence="15" type="ORF">PIB30_013654</name>
</gene>
<feature type="transmembrane region" description="Helical" evidence="13">
    <location>
        <begin position="414"/>
        <end position="437"/>
    </location>
</feature>
<keyword evidence="6 13" id="KW-0812">Transmembrane</keyword>
<comment type="similarity">
    <text evidence="3">Belongs to the amino acid/polyamine transporter 2 family. Amino acid/auxin permease (AAAP) (TC 2.A.18.1) subfamily.</text>
</comment>
<evidence type="ECO:0000256" key="4">
    <source>
        <dbReference type="ARBA" id="ARBA00022448"/>
    </source>
</evidence>
<keyword evidence="16" id="KW-1185">Reference proteome</keyword>
<evidence type="ECO:0000313" key="15">
    <source>
        <dbReference type="EMBL" id="MED6168672.1"/>
    </source>
</evidence>
<keyword evidence="8" id="KW-0029">Amino-acid transport</keyword>
<dbReference type="PANTHER" id="PTHR48017">
    <property type="entry name" value="OS05G0424000 PROTEIN-RELATED"/>
    <property type="match status" value="1"/>
</dbReference>
<keyword evidence="9 13" id="KW-1133">Transmembrane helix</keyword>
<feature type="transmembrane region" description="Helical" evidence="13">
    <location>
        <begin position="39"/>
        <end position="61"/>
    </location>
</feature>
<comment type="subcellular location">
    <subcellularLocation>
        <location evidence="2">Cell membrane</location>
    </subcellularLocation>
    <subcellularLocation>
        <location evidence="1">Endomembrane system</location>
        <topology evidence="1">Multi-pass membrane protein</topology>
    </subcellularLocation>
</comment>
<evidence type="ECO:0000256" key="2">
    <source>
        <dbReference type="ARBA" id="ARBA00004236"/>
    </source>
</evidence>
<evidence type="ECO:0000256" key="6">
    <source>
        <dbReference type="ARBA" id="ARBA00022692"/>
    </source>
</evidence>
<evidence type="ECO:0000256" key="8">
    <source>
        <dbReference type="ARBA" id="ARBA00022970"/>
    </source>
</evidence>
<evidence type="ECO:0000313" key="16">
    <source>
        <dbReference type="Proteomes" id="UP001341840"/>
    </source>
</evidence>
<dbReference type="Pfam" id="PF01490">
    <property type="entry name" value="Aa_trans"/>
    <property type="match status" value="1"/>
</dbReference>
<evidence type="ECO:0000256" key="11">
    <source>
        <dbReference type="ARBA" id="ARBA00023294"/>
    </source>
</evidence>
<feature type="transmembrane region" description="Helical" evidence="13">
    <location>
        <begin position="67"/>
        <end position="86"/>
    </location>
</feature>
<accession>A0ABU6V6V0</accession>
<keyword evidence="10 13" id="KW-0472">Membrane</keyword>
<dbReference type="Gene3D" id="1.20.1740.10">
    <property type="entry name" value="Amino acid/polyamine transporter I"/>
    <property type="match status" value="1"/>
</dbReference>
<keyword evidence="5" id="KW-1003">Cell membrane</keyword>
<dbReference type="Proteomes" id="UP001341840">
    <property type="component" value="Unassembled WGS sequence"/>
</dbReference>
<feature type="transmembrane region" description="Helical" evidence="13">
    <location>
        <begin position="311"/>
        <end position="333"/>
    </location>
</feature>
<feature type="transmembrane region" description="Helical" evidence="13">
    <location>
        <begin position="269"/>
        <end position="291"/>
    </location>
</feature>
<dbReference type="InterPro" id="IPR013057">
    <property type="entry name" value="AA_transpt_TM"/>
</dbReference>
<keyword evidence="4" id="KW-0813">Transport</keyword>
<reference evidence="15 16" key="1">
    <citation type="journal article" date="2023" name="Plants (Basel)">
        <title>Bridging the Gap: Combining Genomics and Transcriptomics Approaches to Understand Stylosanthes scabra, an Orphan Legume from the Brazilian Caatinga.</title>
        <authorList>
            <person name="Ferreira-Neto J.R.C."/>
            <person name="da Silva M.D."/>
            <person name="Binneck E."/>
            <person name="de Melo N.F."/>
            <person name="da Silva R.H."/>
            <person name="de Melo A.L.T.M."/>
            <person name="Pandolfi V."/>
            <person name="Bustamante F.O."/>
            <person name="Brasileiro-Vidal A.C."/>
            <person name="Benko-Iseppon A.M."/>
        </authorList>
    </citation>
    <scope>NUCLEOTIDE SEQUENCE [LARGE SCALE GENOMIC DNA]</scope>
    <source>
        <tissue evidence="15">Leaves</tissue>
    </source>
</reference>
<name>A0ABU6V6V0_9FABA</name>
<protein>
    <submittedName>
        <fullName evidence="15">Lysine histidine transporter 1</fullName>
    </submittedName>
</protein>
<feature type="transmembrane region" description="Helical" evidence="13">
    <location>
        <begin position="182"/>
        <end position="203"/>
    </location>
</feature>
<evidence type="ECO:0000259" key="14">
    <source>
        <dbReference type="Pfam" id="PF01490"/>
    </source>
</evidence>
<feature type="transmembrane region" description="Helical" evidence="13">
    <location>
        <begin position="159"/>
        <end position="176"/>
    </location>
</feature>
<organism evidence="15 16">
    <name type="scientific">Stylosanthes scabra</name>
    <dbReference type="NCBI Taxonomy" id="79078"/>
    <lineage>
        <taxon>Eukaryota</taxon>
        <taxon>Viridiplantae</taxon>
        <taxon>Streptophyta</taxon>
        <taxon>Embryophyta</taxon>
        <taxon>Tracheophyta</taxon>
        <taxon>Spermatophyta</taxon>
        <taxon>Magnoliopsida</taxon>
        <taxon>eudicotyledons</taxon>
        <taxon>Gunneridae</taxon>
        <taxon>Pentapetalae</taxon>
        <taxon>rosids</taxon>
        <taxon>fabids</taxon>
        <taxon>Fabales</taxon>
        <taxon>Fabaceae</taxon>
        <taxon>Papilionoideae</taxon>
        <taxon>50 kb inversion clade</taxon>
        <taxon>dalbergioids sensu lato</taxon>
        <taxon>Dalbergieae</taxon>
        <taxon>Pterocarpus clade</taxon>
        <taxon>Stylosanthes</taxon>
    </lineage>
</organism>
<evidence type="ECO:0000256" key="1">
    <source>
        <dbReference type="ARBA" id="ARBA00004127"/>
    </source>
</evidence>
<evidence type="ECO:0000256" key="7">
    <source>
        <dbReference type="ARBA" id="ARBA00022847"/>
    </source>
</evidence>
<evidence type="ECO:0000256" key="9">
    <source>
        <dbReference type="ARBA" id="ARBA00022989"/>
    </source>
</evidence>
<sequence>MEIEASNGHSNNKISEEKSERERQIDEWLPITSKRNAKWWYSAFHNVTAMVGAGVLSLPYAMSQLGWGPGVAIMVLSWIITLYTLWQMVEMHEMVPGKRFDRYHELGQHAFGEKLGLYIVVPQQLVVEVATNIVYMVTGGTSLKKFHDTVCPSCKNIKLTFFIMIFASVHFVLSHLPNFNSIAGVSLAAAVMSLSYSTIAWAASVNKGVQEDVQYGYLASSTSGTIFNFLNALGSVAFAYAGHNVVLEIQATIPSTPEKPSKIAMWRGVVVAYIVVALCYFPVAFIGYWMFGNAVQSDILVSLEKPAWLIAMANMFVVIHVIGSYQVYAMPVFDMIETLLVKILKFKPSTTLRFVTRNIYVAFTMFIAITFPFFDGLLGFFGGFAFAPTTYYLPCIMWLVIYKPKRYSLSWWTNWICIVLGVLLMVLSPIGGLRTIIIKAKTYKFYS</sequence>
<keyword evidence="11" id="KW-0927">Auxin signaling pathway</keyword>